<name>A0A0F7L5T2_9VIRU</name>
<dbReference type="EMBL" id="KR029582">
    <property type="protein sequence ID" value="AKH46381.1"/>
    <property type="molecule type" value="Genomic_DNA"/>
</dbReference>
<accession>A0A0F7L5T2</accession>
<reference evidence="1" key="1">
    <citation type="journal article" date="2015" name="Front. Microbiol.">
        <title>Combining genomic sequencing methods to explore viral diversity and reveal potential virus-host interactions.</title>
        <authorList>
            <person name="Chow C.E."/>
            <person name="Winget D.M."/>
            <person name="White R.A.III."/>
            <person name="Hallam S.J."/>
            <person name="Suttle C.A."/>
        </authorList>
    </citation>
    <scope>NUCLEOTIDE SEQUENCE</scope>
    <source>
        <strain evidence="1">Anoxic3_7</strain>
    </source>
</reference>
<proteinExistence type="predicted"/>
<reference evidence="1" key="2">
    <citation type="submission" date="2015-03" db="EMBL/GenBank/DDBJ databases">
        <authorList>
            <person name="Chow C.-E.T."/>
            <person name="Winget D.M."/>
            <person name="White R.A.III."/>
            <person name="Hallam S.J."/>
            <person name="Suttle C.A."/>
        </authorList>
    </citation>
    <scope>NUCLEOTIDE SEQUENCE</scope>
    <source>
        <strain evidence="1">Anoxic3_7</strain>
    </source>
</reference>
<evidence type="ECO:0000313" key="1">
    <source>
        <dbReference type="EMBL" id="AKH46381.1"/>
    </source>
</evidence>
<organism evidence="1">
    <name type="scientific">uncultured marine virus</name>
    <dbReference type="NCBI Taxonomy" id="186617"/>
    <lineage>
        <taxon>Viruses</taxon>
        <taxon>environmental samples</taxon>
    </lineage>
</organism>
<protein>
    <recommendedName>
        <fullName evidence="2">Major capsid protein</fullName>
    </recommendedName>
</protein>
<evidence type="ECO:0008006" key="2">
    <source>
        <dbReference type="Google" id="ProtNLM"/>
    </source>
</evidence>
<sequence length="398" mass="42207">MANSFTADFAEIWSRVQQEQFFKQTVAVAIASTQAKSQMSSGDTFNKPYRSSNNLQSYVRGTSITIDDKTDTNEQLVVDQQFATGFYIDDMDSIQTDYNLIANYAKDDTALLNIQVDGDVLGEVANATSYVDDGTIGGTGGNPITVTTSNISNVFGAARRKIAKQNVPMNNLFAVISPEMEDILVQYGAGRDTSGADTVQNNGFIGKFYGFSLFMSNNLTGSVVLGMATEPTASDTVVIQGVTFTFVASPAAAGDIDLSATVDTTRGYLVNLINNPSTTSATQIALATADARAFANNVVAVDDATADTVTITYKGAGVLAVSETLTDATDAFTDETQHNLFGVKGAIDLVIQKSPTPMIKSVETKAGSNVLNTLLYGVKTFADGAKQLVDARINSVNF</sequence>